<protein>
    <recommendedName>
        <fullName evidence="5">NADP-dependent oxidoreductase domain-containing protein</fullName>
    </recommendedName>
</protein>
<feature type="site" description="Lowers pKa of active site Tyr" evidence="4">
    <location>
        <position position="79"/>
    </location>
</feature>
<evidence type="ECO:0000313" key="7">
    <source>
        <dbReference type="Proteomes" id="UP000701801"/>
    </source>
</evidence>
<organism evidence="6 7">
    <name type="scientific">Hymenoscyphus albidus</name>
    <dbReference type="NCBI Taxonomy" id="595503"/>
    <lineage>
        <taxon>Eukaryota</taxon>
        <taxon>Fungi</taxon>
        <taxon>Dikarya</taxon>
        <taxon>Ascomycota</taxon>
        <taxon>Pezizomycotina</taxon>
        <taxon>Leotiomycetes</taxon>
        <taxon>Helotiales</taxon>
        <taxon>Helotiaceae</taxon>
        <taxon>Hymenoscyphus</taxon>
    </lineage>
</organism>
<evidence type="ECO:0000256" key="2">
    <source>
        <dbReference type="PIRSR" id="PIRSR000097-1"/>
    </source>
</evidence>
<dbReference type="InterPro" id="IPR020471">
    <property type="entry name" value="AKR"/>
</dbReference>
<evidence type="ECO:0000256" key="4">
    <source>
        <dbReference type="PIRSR" id="PIRSR000097-3"/>
    </source>
</evidence>
<name>A0A9N9LE99_9HELO</name>
<dbReference type="Proteomes" id="UP000701801">
    <property type="component" value="Unassembled WGS sequence"/>
</dbReference>
<dbReference type="AlphaFoldDB" id="A0A9N9LE99"/>
<accession>A0A9N9LE99</accession>
<reference evidence="6" key="1">
    <citation type="submission" date="2021-07" db="EMBL/GenBank/DDBJ databases">
        <authorList>
            <person name="Durling M."/>
        </authorList>
    </citation>
    <scope>NUCLEOTIDE SEQUENCE</scope>
</reference>
<feature type="domain" description="NADP-dependent oxidoreductase" evidence="5">
    <location>
        <begin position="18"/>
        <end position="285"/>
    </location>
</feature>
<dbReference type="PANTHER" id="PTHR11732">
    <property type="entry name" value="ALDO/KETO REDUCTASE"/>
    <property type="match status" value="1"/>
</dbReference>
<keyword evidence="7" id="KW-1185">Reference proteome</keyword>
<feature type="active site" description="Proton donor" evidence="2">
    <location>
        <position position="51"/>
    </location>
</feature>
<dbReference type="InterPro" id="IPR018170">
    <property type="entry name" value="Aldo/ket_reductase_CS"/>
</dbReference>
<proteinExistence type="predicted"/>
<comment type="caution">
    <text evidence="6">The sequence shown here is derived from an EMBL/GenBank/DDBJ whole genome shotgun (WGS) entry which is preliminary data.</text>
</comment>
<dbReference type="SUPFAM" id="SSF51430">
    <property type="entry name" value="NAD(P)-linked oxidoreductase"/>
    <property type="match status" value="1"/>
</dbReference>
<evidence type="ECO:0000256" key="3">
    <source>
        <dbReference type="PIRSR" id="PIRSR000097-2"/>
    </source>
</evidence>
<evidence type="ECO:0000256" key="1">
    <source>
        <dbReference type="ARBA" id="ARBA00023002"/>
    </source>
</evidence>
<dbReference type="EMBL" id="CAJVRM010000023">
    <property type="protein sequence ID" value="CAG8971575.1"/>
    <property type="molecule type" value="Genomic_DNA"/>
</dbReference>
<dbReference type="PRINTS" id="PR00069">
    <property type="entry name" value="ALDKETRDTASE"/>
</dbReference>
<dbReference type="Pfam" id="PF00248">
    <property type="entry name" value="Aldo_ket_red"/>
    <property type="match status" value="1"/>
</dbReference>
<dbReference type="GO" id="GO:0016616">
    <property type="term" value="F:oxidoreductase activity, acting on the CH-OH group of donors, NAD or NADP as acceptor"/>
    <property type="evidence" value="ECO:0007669"/>
    <property type="project" value="UniProtKB-ARBA"/>
</dbReference>
<dbReference type="OrthoDB" id="416253at2759"/>
<dbReference type="PROSITE" id="PS00798">
    <property type="entry name" value="ALDOKETO_REDUCTASE_1"/>
    <property type="match status" value="1"/>
</dbReference>
<dbReference type="InterPro" id="IPR023210">
    <property type="entry name" value="NADP_OxRdtase_dom"/>
</dbReference>
<dbReference type="Gene3D" id="3.20.20.100">
    <property type="entry name" value="NADP-dependent oxidoreductase domain"/>
    <property type="match status" value="1"/>
</dbReference>
<feature type="binding site" evidence="3">
    <location>
        <position position="110"/>
    </location>
    <ligand>
        <name>substrate</name>
    </ligand>
</feature>
<sequence>MANTTTFKLNTGAEIPALGLGTWQSEAGEVEKAVKYALEVGYRHVDGAYCYANEEEVGKGLAAAFASGIKREDIFVTSKLWCTYHSRPLEGLNKSLAALGLDYVDLFLVHWPIAMNPAGNDDRFPKHPDGSRDLVKGWSHIQTWKGMQELVGTGKVKAIGVANYSKVILEELLGDVGTKVVPAVNQIENHPSLPQNEIVSFCKEKGIHVTAYSPLGSSGCPMLKAAPVVEVAKSRGTSEAAVLLSWHLARGSSVLAKSVTPTRIKANIDSLITLSADDMKVLNEYAEGLEKKGEVVRYVYPAFGVAFGFPDKPEGIKPWLL</sequence>
<evidence type="ECO:0000313" key="6">
    <source>
        <dbReference type="EMBL" id="CAG8971575.1"/>
    </source>
</evidence>
<dbReference type="PIRSF" id="PIRSF000097">
    <property type="entry name" value="AKR"/>
    <property type="match status" value="1"/>
</dbReference>
<gene>
    <name evidence="6" type="ORF">HYALB_00009224</name>
</gene>
<dbReference type="InterPro" id="IPR036812">
    <property type="entry name" value="NAD(P)_OxRdtase_dom_sf"/>
</dbReference>
<keyword evidence="1" id="KW-0560">Oxidoreductase</keyword>
<dbReference type="FunFam" id="3.20.20.100:FF:000002">
    <property type="entry name" value="2,5-diketo-D-gluconic acid reductase A"/>
    <property type="match status" value="1"/>
</dbReference>
<evidence type="ECO:0000259" key="5">
    <source>
        <dbReference type="Pfam" id="PF00248"/>
    </source>
</evidence>